<comment type="caution">
    <text evidence="2">The sequence shown here is derived from an EMBL/GenBank/DDBJ whole genome shotgun (WGS) entry which is preliminary data.</text>
</comment>
<feature type="region of interest" description="Disordered" evidence="1">
    <location>
        <begin position="572"/>
        <end position="815"/>
    </location>
</feature>
<evidence type="ECO:0000256" key="1">
    <source>
        <dbReference type="SAM" id="MobiDB-lite"/>
    </source>
</evidence>
<feature type="compositionally biased region" description="Low complexity" evidence="1">
    <location>
        <begin position="995"/>
        <end position="1039"/>
    </location>
</feature>
<feature type="compositionally biased region" description="Polar residues" evidence="1">
    <location>
        <begin position="1060"/>
        <end position="1079"/>
    </location>
</feature>
<feature type="compositionally biased region" description="Basic and acidic residues" evidence="1">
    <location>
        <begin position="622"/>
        <end position="635"/>
    </location>
</feature>
<feature type="compositionally biased region" description="Basic and acidic residues" evidence="1">
    <location>
        <begin position="861"/>
        <end position="875"/>
    </location>
</feature>
<feature type="compositionally biased region" description="Pro residues" evidence="1">
    <location>
        <begin position="974"/>
        <end position="994"/>
    </location>
</feature>
<feature type="compositionally biased region" description="Polar residues" evidence="1">
    <location>
        <begin position="877"/>
        <end position="891"/>
    </location>
</feature>
<feature type="region of interest" description="Disordered" evidence="1">
    <location>
        <begin position="856"/>
        <end position="927"/>
    </location>
</feature>
<feature type="region of interest" description="Disordered" evidence="1">
    <location>
        <begin position="138"/>
        <end position="171"/>
    </location>
</feature>
<feature type="region of interest" description="Disordered" evidence="1">
    <location>
        <begin position="63"/>
        <end position="87"/>
    </location>
</feature>
<feature type="compositionally biased region" description="Low complexity" evidence="1">
    <location>
        <begin position="913"/>
        <end position="926"/>
    </location>
</feature>
<organism evidence="2 3">
    <name type="scientific">Kipferlia bialata</name>
    <dbReference type="NCBI Taxonomy" id="797122"/>
    <lineage>
        <taxon>Eukaryota</taxon>
        <taxon>Metamonada</taxon>
        <taxon>Carpediemonas-like organisms</taxon>
        <taxon>Kipferlia</taxon>
    </lineage>
</organism>
<feature type="compositionally biased region" description="Low complexity" evidence="1">
    <location>
        <begin position="678"/>
        <end position="700"/>
    </location>
</feature>
<feature type="compositionally biased region" description="Polar residues" evidence="1">
    <location>
        <begin position="767"/>
        <end position="777"/>
    </location>
</feature>
<proteinExistence type="predicted"/>
<feature type="compositionally biased region" description="Low complexity" evidence="1">
    <location>
        <begin position="719"/>
        <end position="733"/>
    </location>
</feature>
<reference evidence="2 3" key="1">
    <citation type="journal article" date="2018" name="PLoS ONE">
        <title>The draft genome of Kipferlia bialata reveals reductive genome evolution in fornicate parasites.</title>
        <authorList>
            <person name="Tanifuji G."/>
            <person name="Takabayashi S."/>
            <person name="Kume K."/>
            <person name="Takagi M."/>
            <person name="Nakayama T."/>
            <person name="Kamikawa R."/>
            <person name="Inagaki Y."/>
            <person name="Hashimoto T."/>
        </authorList>
    </citation>
    <scope>NUCLEOTIDE SEQUENCE [LARGE SCALE GENOMIC DNA]</scope>
    <source>
        <strain evidence="2">NY0173</strain>
    </source>
</reference>
<evidence type="ECO:0000313" key="2">
    <source>
        <dbReference type="EMBL" id="GIQ81821.1"/>
    </source>
</evidence>
<sequence>MISRTRYTWLDGGVLGYLKGDLDICQSRIDVSAFAGWAGARLIIGQVSHIDFHRQTVQIITSGVDPTASPPSPQAPGVTDPDAHDTLLPPPLHYDVISVGPGPAFATPPYQMHMHMQLGRERERDTEMGDTQNPLFSHRRRERENPLFREMTRQQRERERERAKQRDRERENDLLDLTTLPRACIFGDADRLLECIERARMRVSLPGMLKPVLVEIYQDEDDPTQPPRGTLTKQGVLAGASGGRYLTVARVVMDCTRDRDSYTDGLCTGVLTSVRQRLVRSADIVHCTLVVRGTGERHADGRAGGGEKGLYKACRDAGIVLLHDRVVSGIDSDTVLLDDGSQLKYDMFIAMTPSRPHPVTVSLALSLSETMTGAERALKWRDAQRERERARLSQYLSEDSEESDMTSVKVPISLQVNEFLELCPRAYSNAFAVGPSATPSCPIPRMCLGPTHMPTDASFDDVHMYSGSRWLGGVLAHNILSKCLTFAPDFHALSASAPSAFKAWFERMRLRKYRYRLDIQTSRLQSKIKRKPPSRKHVKKVSRRFDVGVLEYCASRLITVFDSRCPNPFAEPGFEGFGGHSDAETVEEEGETRYDTGYGRGYESSEEEEWPGSVSITGQGERGTERERERERQGDMDGSQTPLGTKGARARGSRADTTLSPQVLTLSPLSHARSRVFSARNSSARSTRSGTSSTTTGASSHRPRASHRPVVNLTQMGRSIISNTSPSSPLSASVRTDSQREKQRETLRERQSGRVMPPHRGRGRGVDSTTPAASLSVSASRPRRQAPLPPPLSRTVPAIRPTRDSRDTGENRQMVPEPRKALWPSTFGTDDIELDMERERETERDGVVGTLHYSNDCYAGDGERGREREGQRERLPFSSNTAVTVSLSASSGDRERERDSMGLGPAEEIGEDSLSASPTSSLSPSPVYSRAPLVLSLDPQAALSTASRIGGHAALSGLNTSSTSGPRLGVSVPAVPPPRPSRPPPRPSRPPPRPSRAAPRAPVPISAQTGVGSTSSVTIGTSTPSSGSGSYSGPIGTGTIVTLDPPTDSALSHLGDMSHTVDSPSGVESNTNTVQNTTGDSDREAEDGSTVYGHTPPPSFF</sequence>
<feature type="compositionally biased region" description="Polar residues" evidence="1">
    <location>
        <begin position="655"/>
        <end position="668"/>
    </location>
</feature>
<dbReference type="EMBL" id="BDIP01000503">
    <property type="protein sequence ID" value="GIQ81821.1"/>
    <property type="molecule type" value="Genomic_DNA"/>
</dbReference>
<dbReference type="Proteomes" id="UP000265618">
    <property type="component" value="Unassembled WGS sequence"/>
</dbReference>
<feature type="compositionally biased region" description="Basic and acidic residues" evidence="1">
    <location>
        <begin position="737"/>
        <end position="752"/>
    </location>
</feature>
<feature type="compositionally biased region" description="Basic and acidic residues" evidence="1">
    <location>
        <begin position="142"/>
        <end position="171"/>
    </location>
</feature>
<accession>A0A9K3GGZ7</accession>
<feature type="compositionally biased region" description="Basic and acidic residues" evidence="1">
    <location>
        <begin position="801"/>
        <end position="810"/>
    </location>
</feature>
<keyword evidence="3" id="KW-1185">Reference proteome</keyword>
<feature type="region of interest" description="Disordered" evidence="1">
    <location>
        <begin position="957"/>
        <end position="1101"/>
    </location>
</feature>
<gene>
    <name evidence="2" type="ORF">KIPB_002844</name>
</gene>
<protein>
    <submittedName>
        <fullName evidence="2">Uncharacterized protein</fullName>
    </submittedName>
</protein>
<name>A0A9K3GGZ7_9EUKA</name>
<dbReference type="AlphaFoldDB" id="A0A9K3GGZ7"/>
<evidence type="ECO:0000313" key="3">
    <source>
        <dbReference type="Proteomes" id="UP000265618"/>
    </source>
</evidence>